<dbReference type="InterPro" id="IPR050266">
    <property type="entry name" value="AB_hydrolase_sf"/>
</dbReference>
<dbReference type="Pfam" id="PF00561">
    <property type="entry name" value="Abhydrolase_1"/>
    <property type="match status" value="1"/>
</dbReference>
<proteinExistence type="predicted"/>
<dbReference type="EMBL" id="PDEQ01000006">
    <property type="protein sequence ID" value="PEN12836.1"/>
    <property type="molecule type" value="Genomic_DNA"/>
</dbReference>
<dbReference type="InterPro" id="IPR029058">
    <property type="entry name" value="AB_hydrolase_fold"/>
</dbReference>
<keyword evidence="3" id="KW-1185">Reference proteome</keyword>
<protein>
    <submittedName>
        <fullName evidence="2">Alpha/beta hydrolase</fullName>
    </submittedName>
</protein>
<dbReference type="OrthoDB" id="9780932at2"/>
<sequence>MTPPSAGVFTLYVTPPRLRQFYPIRSTDMPYVTVNGCEYFVKDTEEGPETIVFGHGYLMTHRLFDAQVDALSDSYRCIAFDWRGQGMTQITTGGYDVRDLARDVASLLDAMDVDRCHYVGLSMGGFVGFRLLAHYGDRLHSAVLLDSDAGAESMLRWLKYQAMLTMVEHFGYDSVIDRVIPLMFGETFRREQPEAVEMWTERITAQDPRGIVPAGRGIFSRESALPLLGKARTPTLLMVGGEDVTTPPEKTAAAHDALPNSKMLIVPQAGHSSAVEQPEAVTHAIRRFLAEDISVPS</sequence>
<evidence type="ECO:0000313" key="3">
    <source>
        <dbReference type="Proteomes" id="UP000220102"/>
    </source>
</evidence>
<dbReference type="AlphaFoldDB" id="A0A2A8CW12"/>
<accession>A0A2A8CW12</accession>
<name>A0A2A8CW12_9BACT</name>
<dbReference type="InterPro" id="IPR000073">
    <property type="entry name" value="AB_hydrolase_1"/>
</dbReference>
<feature type="domain" description="AB hydrolase-1" evidence="1">
    <location>
        <begin position="50"/>
        <end position="276"/>
    </location>
</feature>
<gene>
    <name evidence="2" type="ORF">CRI94_12590</name>
</gene>
<comment type="caution">
    <text evidence="2">The sequence shown here is derived from an EMBL/GenBank/DDBJ whole genome shotgun (WGS) entry which is preliminary data.</text>
</comment>
<organism evidence="2 3">
    <name type="scientific">Longibacter salinarum</name>
    <dbReference type="NCBI Taxonomy" id="1850348"/>
    <lineage>
        <taxon>Bacteria</taxon>
        <taxon>Pseudomonadati</taxon>
        <taxon>Rhodothermota</taxon>
        <taxon>Rhodothermia</taxon>
        <taxon>Rhodothermales</taxon>
        <taxon>Salisaetaceae</taxon>
        <taxon>Longibacter</taxon>
    </lineage>
</organism>
<keyword evidence="2" id="KW-0378">Hydrolase</keyword>
<dbReference type="GO" id="GO:0016787">
    <property type="term" value="F:hydrolase activity"/>
    <property type="evidence" value="ECO:0007669"/>
    <property type="project" value="UniProtKB-KW"/>
</dbReference>
<evidence type="ECO:0000313" key="2">
    <source>
        <dbReference type="EMBL" id="PEN12836.1"/>
    </source>
</evidence>
<reference evidence="2 3" key="1">
    <citation type="submission" date="2017-10" db="EMBL/GenBank/DDBJ databases">
        <title>Draft genome of Longibacter Salinarum.</title>
        <authorList>
            <person name="Goh K.M."/>
            <person name="Shamsir M.S."/>
            <person name="Lim S.W."/>
        </authorList>
    </citation>
    <scope>NUCLEOTIDE SEQUENCE [LARGE SCALE GENOMIC DNA]</scope>
    <source>
        <strain evidence="2 3">KCTC 52045</strain>
    </source>
</reference>
<evidence type="ECO:0000259" key="1">
    <source>
        <dbReference type="Pfam" id="PF00561"/>
    </source>
</evidence>
<dbReference type="SUPFAM" id="SSF53474">
    <property type="entry name" value="alpha/beta-Hydrolases"/>
    <property type="match status" value="1"/>
</dbReference>
<dbReference type="Gene3D" id="3.40.50.1820">
    <property type="entry name" value="alpha/beta hydrolase"/>
    <property type="match status" value="1"/>
</dbReference>
<dbReference type="PANTHER" id="PTHR43798:SF29">
    <property type="entry name" value="AB HYDROLASE-1 DOMAIN-CONTAINING PROTEIN"/>
    <property type="match status" value="1"/>
</dbReference>
<dbReference type="PANTHER" id="PTHR43798">
    <property type="entry name" value="MONOACYLGLYCEROL LIPASE"/>
    <property type="match status" value="1"/>
</dbReference>
<dbReference type="PRINTS" id="PR00111">
    <property type="entry name" value="ABHYDROLASE"/>
</dbReference>
<dbReference type="Proteomes" id="UP000220102">
    <property type="component" value="Unassembled WGS sequence"/>
</dbReference>